<accession>A0A7Z8Y1K2</accession>
<sequence length="422" mass="44331">MPHADSLILTLVGGFVLAFVFGMLANRLKLSPLVGYLVAGVAVGPYTGGFVADTELAPQLAEIGVILLMFGVGLHFSPRDLMQVRKVAVPGALVQIAVATVLGWALGRVVLGLGDVEALLMGFALSVASTVVLLRALEERKQVKGEVGRIAVGWLIVEDMVIVIALVMLPMIIVPAGTQTDLAALGMGIGWTLLKVGLFVAGMLVVGGKLIPWLLVRIAHTRSRELFTLGVLAIALGIAWLAYYLFHSFALGAFLAGLVMNASPLGHNAAERSLPLRDAFAVLFFVSVGMLFDPMILVRQPWAVLGVLGIVIIGKSLAALAIARVFRLDRSTGLTVAASLAQIGEFSFILAALGVSLGAMSRETHDLILAAALLSISLNPFVFLFTDRMGGRPRPPVSGSPEAKQAAIDHKAEMAGPNPATA</sequence>
<dbReference type="Pfam" id="PF00999">
    <property type="entry name" value="Na_H_Exchanger"/>
    <property type="match status" value="1"/>
</dbReference>
<evidence type="ECO:0000256" key="7">
    <source>
        <dbReference type="SAM" id="MobiDB-lite"/>
    </source>
</evidence>
<evidence type="ECO:0000256" key="4">
    <source>
        <dbReference type="ARBA" id="ARBA00022692"/>
    </source>
</evidence>
<dbReference type="AlphaFoldDB" id="A0A7Z8Y1K2"/>
<evidence type="ECO:0000256" key="3">
    <source>
        <dbReference type="ARBA" id="ARBA00022448"/>
    </source>
</evidence>
<dbReference type="PANTHER" id="PTHR42751">
    <property type="entry name" value="SODIUM/HYDROGEN EXCHANGER FAMILY/TRKA DOMAIN PROTEIN"/>
    <property type="match status" value="1"/>
</dbReference>
<dbReference type="EMBL" id="UXHF01000014">
    <property type="protein sequence ID" value="VDC49107.1"/>
    <property type="molecule type" value="Genomic_DNA"/>
</dbReference>
<keyword evidence="3" id="KW-0813">Transport</keyword>
<evidence type="ECO:0000313" key="11">
    <source>
        <dbReference type="Proteomes" id="UP000289220"/>
    </source>
</evidence>
<dbReference type="InterPro" id="IPR006153">
    <property type="entry name" value="Cation/H_exchanger_TM"/>
</dbReference>
<feature type="transmembrane region" description="Helical" evidence="8">
    <location>
        <begin position="367"/>
        <end position="385"/>
    </location>
</feature>
<evidence type="ECO:0000256" key="8">
    <source>
        <dbReference type="SAM" id="Phobius"/>
    </source>
</evidence>
<dbReference type="Gene3D" id="1.20.1530.20">
    <property type="match status" value="1"/>
</dbReference>
<evidence type="ECO:0000256" key="5">
    <source>
        <dbReference type="ARBA" id="ARBA00022989"/>
    </source>
</evidence>
<evidence type="ECO:0000259" key="9">
    <source>
        <dbReference type="Pfam" id="PF00999"/>
    </source>
</evidence>
<feature type="transmembrane region" description="Helical" evidence="8">
    <location>
        <begin position="226"/>
        <end position="243"/>
    </location>
</feature>
<dbReference type="Proteomes" id="UP000289220">
    <property type="component" value="Unassembled WGS sequence"/>
</dbReference>
<feature type="transmembrane region" description="Helical" evidence="8">
    <location>
        <begin position="334"/>
        <end position="355"/>
    </location>
</feature>
<feature type="transmembrane region" description="Helical" evidence="8">
    <location>
        <begin position="57"/>
        <end position="76"/>
    </location>
</feature>
<feature type="transmembrane region" description="Helical" evidence="8">
    <location>
        <begin position="149"/>
        <end position="173"/>
    </location>
</feature>
<dbReference type="GO" id="GO:0015297">
    <property type="term" value="F:antiporter activity"/>
    <property type="evidence" value="ECO:0007669"/>
    <property type="project" value="InterPro"/>
</dbReference>
<feature type="transmembrane region" description="Helical" evidence="8">
    <location>
        <begin position="88"/>
        <end position="106"/>
    </location>
</feature>
<feature type="transmembrane region" description="Helical" evidence="8">
    <location>
        <begin position="6"/>
        <end position="26"/>
    </location>
</feature>
<keyword evidence="11" id="KW-1185">Reference proteome</keyword>
<feature type="transmembrane region" description="Helical" evidence="8">
    <location>
        <begin position="279"/>
        <end position="296"/>
    </location>
</feature>
<comment type="caution">
    <text evidence="10">The sequence shown here is derived from an EMBL/GenBank/DDBJ whole genome shotgun (WGS) entry which is preliminary data.</text>
</comment>
<dbReference type="GO" id="GO:1902600">
    <property type="term" value="P:proton transmembrane transport"/>
    <property type="evidence" value="ECO:0007669"/>
    <property type="project" value="InterPro"/>
</dbReference>
<dbReference type="RefSeq" id="WP_052004674.1">
    <property type="nucleotide sequence ID" value="NZ_UXHF01000014.1"/>
</dbReference>
<evidence type="ECO:0000256" key="2">
    <source>
        <dbReference type="ARBA" id="ARBA00005551"/>
    </source>
</evidence>
<feature type="transmembrane region" description="Helical" evidence="8">
    <location>
        <begin position="302"/>
        <end position="322"/>
    </location>
</feature>
<protein>
    <submittedName>
        <fullName evidence="10">Inner membrane protein YbaL</fullName>
    </submittedName>
</protein>
<feature type="transmembrane region" description="Helical" evidence="8">
    <location>
        <begin position="33"/>
        <end position="51"/>
    </location>
</feature>
<comment type="subcellular location">
    <subcellularLocation>
        <location evidence="1">Membrane</location>
        <topology evidence="1">Multi-pass membrane protein</topology>
    </subcellularLocation>
</comment>
<dbReference type="PANTHER" id="PTHR42751:SF1">
    <property type="entry name" value="CATION_PROTON ANTIPORTER YBAL-RELATED"/>
    <property type="match status" value="1"/>
</dbReference>
<evidence type="ECO:0000313" key="10">
    <source>
        <dbReference type="EMBL" id="VDC49107.1"/>
    </source>
</evidence>
<name>A0A7Z8Y1K2_9CAUL</name>
<keyword evidence="5 8" id="KW-1133">Transmembrane helix</keyword>
<dbReference type="InterPro" id="IPR038770">
    <property type="entry name" value="Na+/solute_symporter_sf"/>
</dbReference>
<organism evidence="10 11">
    <name type="scientific">Brevundimonas mediterranea</name>
    <dbReference type="NCBI Taxonomy" id="74329"/>
    <lineage>
        <taxon>Bacteria</taxon>
        <taxon>Pseudomonadati</taxon>
        <taxon>Pseudomonadota</taxon>
        <taxon>Alphaproteobacteria</taxon>
        <taxon>Caulobacterales</taxon>
        <taxon>Caulobacteraceae</taxon>
        <taxon>Brevundimonas</taxon>
    </lineage>
</organism>
<dbReference type="GO" id="GO:0016020">
    <property type="term" value="C:membrane"/>
    <property type="evidence" value="ECO:0007669"/>
    <property type="project" value="UniProtKB-SubCell"/>
</dbReference>
<evidence type="ECO:0000256" key="1">
    <source>
        <dbReference type="ARBA" id="ARBA00004141"/>
    </source>
</evidence>
<keyword evidence="6 8" id="KW-0472">Membrane</keyword>
<feature type="transmembrane region" description="Helical" evidence="8">
    <location>
        <begin position="118"/>
        <end position="137"/>
    </location>
</feature>
<reference evidence="10 11" key="1">
    <citation type="submission" date="2018-11" db="EMBL/GenBank/DDBJ databases">
        <authorList>
            <person name="Peiro R."/>
            <person name="Begona"/>
            <person name="Cbmso G."/>
            <person name="Lopez M."/>
            <person name="Gonzalez S."/>
            <person name="Sacristan E."/>
            <person name="Castillo E."/>
        </authorList>
    </citation>
    <scope>NUCLEOTIDE SEQUENCE [LARGE SCALE GENOMIC DNA]</scope>
    <source>
        <strain evidence="10">Brev_genome</strain>
    </source>
</reference>
<feature type="transmembrane region" description="Helical" evidence="8">
    <location>
        <begin position="193"/>
        <end position="214"/>
    </location>
</feature>
<feature type="region of interest" description="Disordered" evidence="7">
    <location>
        <begin position="392"/>
        <end position="422"/>
    </location>
</feature>
<gene>
    <name evidence="10" type="primary">ybaL</name>
    <name evidence="10" type="ORF">BREV_BREV_00997</name>
</gene>
<evidence type="ECO:0000256" key="6">
    <source>
        <dbReference type="ARBA" id="ARBA00023136"/>
    </source>
</evidence>
<keyword evidence="4 8" id="KW-0812">Transmembrane</keyword>
<feature type="domain" description="Cation/H+ exchanger transmembrane" evidence="9">
    <location>
        <begin position="16"/>
        <end position="382"/>
    </location>
</feature>
<comment type="similarity">
    <text evidence="2">Belongs to the monovalent cation:proton antiporter 2 (CPA2) transporter (TC 2.A.37) family.</text>
</comment>
<feature type="transmembrane region" description="Helical" evidence="8">
    <location>
        <begin position="249"/>
        <end position="267"/>
    </location>
</feature>
<proteinExistence type="inferred from homology"/>